<feature type="domain" description="Ig-like" evidence="4">
    <location>
        <begin position="489"/>
        <end position="581"/>
    </location>
</feature>
<dbReference type="GO" id="GO:0098742">
    <property type="term" value="P:cell-cell adhesion via plasma-membrane adhesion molecules"/>
    <property type="evidence" value="ECO:0007669"/>
    <property type="project" value="TreeGrafter"/>
</dbReference>
<dbReference type="PANTHER" id="PTHR11481">
    <property type="entry name" value="IMMUNOGLOBULIN FC RECEPTOR"/>
    <property type="match status" value="1"/>
</dbReference>
<feature type="domain" description="Ig-like" evidence="4">
    <location>
        <begin position="399"/>
        <end position="487"/>
    </location>
</feature>
<dbReference type="SUPFAM" id="SSF48726">
    <property type="entry name" value="Immunoglobulin"/>
    <property type="match status" value="4"/>
</dbReference>
<dbReference type="InterPro" id="IPR036179">
    <property type="entry name" value="Ig-like_dom_sf"/>
</dbReference>
<dbReference type="PROSITE" id="PS50835">
    <property type="entry name" value="IG_LIKE"/>
    <property type="match status" value="5"/>
</dbReference>
<dbReference type="GO" id="GO:0009897">
    <property type="term" value="C:external side of plasma membrane"/>
    <property type="evidence" value="ECO:0007669"/>
    <property type="project" value="TreeGrafter"/>
</dbReference>
<name>A0AAD9DZM7_9TELE</name>
<feature type="domain" description="Ig-like" evidence="4">
    <location>
        <begin position="306"/>
        <end position="389"/>
    </location>
</feature>
<protein>
    <recommendedName>
        <fullName evidence="4">Ig-like domain-containing protein</fullName>
    </recommendedName>
</protein>
<evidence type="ECO:0000313" key="6">
    <source>
        <dbReference type="Proteomes" id="UP001239994"/>
    </source>
</evidence>
<dbReference type="CDD" id="cd00096">
    <property type="entry name" value="Ig"/>
    <property type="match status" value="1"/>
</dbReference>
<dbReference type="InterPro" id="IPR007110">
    <property type="entry name" value="Ig-like_dom"/>
</dbReference>
<dbReference type="Pfam" id="PF13895">
    <property type="entry name" value="Ig_2"/>
    <property type="match status" value="2"/>
</dbReference>
<feature type="non-terminal residue" evidence="5">
    <location>
        <position position="671"/>
    </location>
</feature>
<dbReference type="InterPro" id="IPR013783">
    <property type="entry name" value="Ig-like_fold"/>
</dbReference>
<feature type="non-terminal residue" evidence="5">
    <location>
        <position position="1"/>
    </location>
</feature>
<proteinExistence type="predicted"/>
<dbReference type="Pfam" id="PF13927">
    <property type="entry name" value="Ig_3"/>
    <property type="match status" value="1"/>
</dbReference>
<feature type="domain" description="Ig-like" evidence="4">
    <location>
        <begin position="199"/>
        <end position="279"/>
    </location>
</feature>
<keyword evidence="3" id="KW-0472">Membrane</keyword>
<gene>
    <name evidence="5" type="ORF">P4O66_007204</name>
</gene>
<dbReference type="PANTHER" id="PTHR11481:SF125">
    <property type="entry name" value="PLATELET ENDOTHELIAL CELL ADHESION MOLECULE-LIKE ISOFORM X1"/>
    <property type="match status" value="1"/>
</dbReference>
<sequence length="671" mass="73859">IRSVTLSVDPAADVERGTNLTLTCAVDAAHSGGVMPAYQYSFFKDYKKRELARPQPTDNVGRVVYSIPSARAIHSGKYQCKVGIDGQNWASNFRDIVVRGLQAPVLTVDKTAVREGETVSITCRADGEMGKLTFSIKDGSDEVHRKETDSGHMQEIIPLRSARTASLTCSYFLVMGPKTLQSNVSNVLSVAVHELDITPSVTVHPQTGVIEGDTVNITCSVNPQYQDLSSLSLNLMKGPKILDMKNATYSKCVLASDSGEYECSAELDGVRKSGSVNLTVRGGRVSNVSKMSLAFSFTYLELFSQPTVTVTPTDVFEGQDFTVHCRSLDFASERIRRDDVKYSILRNEDNVTLGRFDGTYRAMAGTKTNGNYTCSAQVRTIVKRSTSVSFEAKVLVSRPVITVDERVVLGRPFNIYCYSENGSLPINYTLIWKRTVLNHSILTHTRQQAQFTATVHSEADVHSLACGAQNYDRKQPLMSSTLKASVTVPAQKAFLTVVPTPEDIVEGHDIYLICSIMRGTPPFTIKWYRQDDRGLLYTNTVSTNSSSHTLVGVHNENSGTYYCDVQNYGSDRALSNKVSFTVNMARWKKALIIGACLLALAVVVVVVLIRYRAKRGRETYSLPSKRETAVKLSVMSSTLGFVLLGLGSLVAGEVVESFEKLCPEFFMRSPQ</sequence>
<dbReference type="Proteomes" id="UP001239994">
    <property type="component" value="Unassembled WGS sequence"/>
</dbReference>
<keyword evidence="3" id="KW-0812">Transmembrane</keyword>
<evidence type="ECO:0000313" key="5">
    <source>
        <dbReference type="EMBL" id="KAK1798933.1"/>
    </source>
</evidence>
<evidence type="ECO:0000256" key="3">
    <source>
        <dbReference type="SAM" id="Phobius"/>
    </source>
</evidence>
<accession>A0AAD9DZM7</accession>
<comment type="caution">
    <text evidence="5">The sequence shown here is derived from an EMBL/GenBank/DDBJ whole genome shotgun (WGS) entry which is preliminary data.</text>
</comment>
<dbReference type="GO" id="GO:0007166">
    <property type="term" value="P:cell surface receptor signaling pathway"/>
    <property type="evidence" value="ECO:0007669"/>
    <property type="project" value="TreeGrafter"/>
</dbReference>
<feature type="domain" description="Ig-like" evidence="4">
    <location>
        <begin position="2"/>
        <end position="82"/>
    </location>
</feature>
<keyword evidence="1" id="KW-0732">Signal</keyword>
<feature type="transmembrane region" description="Helical" evidence="3">
    <location>
        <begin position="632"/>
        <end position="651"/>
    </location>
</feature>
<dbReference type="GO" id="GO:0006955">
    <property type="term" value="P:immune response"/>
    <property type="evidence" value="ECO:0007669"/>
    <property type="project" value="TreeGrafter"/>
</dbReference>
<evidence type="ECO:0000256" key="2">
    <source>
        <dbReference type="ARBA" id="ARBA00023157"/>
    </source>
</evidence>
<keyword evidence="6" id="KW-1185">Reference proteome</keyword>
<feature type="transmembrane region" description="Helical" evidence="3">
    <location>
        <begin position="590"/>
        <end position="611"/>
    </location>
</feature>
<dbReference type="Gene3D" id="2.60.40.10">
    <property type="entry name" value="Immunoglobulins"/>
    <property type="match status" value="5"/>
</dbReference>
<evidence type="ECO:0000256" key="1">
    <source>
        <dbReference type="ARBA" id="ARBA00022729"/>
    </source>
</evidence>
<keyword evidence="2" id="KW-1015">Disulfide bond</keyword>
<dbReference type="GO" id="GO:0004888">
    <property type="term" value="F:transmembrane signaling receptor activity"/>
    <property type="evidence" value="ECO:0007669"/>
    <property type="project" value="TreeGrafter"/>
</dbReference>
<reference evidence="5" key="1">
    <citation type="submission" date="2023-03" db="EMBL/GenBank/DDBJ databases">
        <title>Electrophorus voltai genome.</title>
        <authorList>
            <person name="Bian C."/>
        </authorList>
    </citation>
    <scope>NUCLEOTIDE SEQUENCE</scope>
    <source>
        <strain evidence="5">CB-2022</strain>
        <tissue evidence="5">Muscle</tissue>
    </source>
</reference>
<dbReference type="AlphaFoldDB" id="A0AAD9DZM7"/>
<dbReference type="SMART" id="SM00409">
    <property type="entry name" value="IG"/>
    <property type="match status" value="5"/>
</dbReference>
<dbReference type="InterPro" id="IPR003599">
    <property type="entry name" value="Ig_sub"/>
</dbReference>
<keyword evidence="3" id="KW-1133">Transmembrane helix</keyword>
<dbReference type="EMBL" id="JAROKS010000012">
    <property type="protein sequence ID" value="KAK1798933.1"/>
    <property type="molecule type" value="Genomic_DNA"/>
</dbReference>
<evidence type="ECO:0000259" key="4">
    <source>
        <dbReference type="PROSITE" id="PS50835"/>
    </source>
</evidence>
<organism evidence="5 6">
    <name type="scientific">Electrophorus voltai</name>
    <dbReference type="NCBI Taxonomy" id="2609070"/>
    <lineage>
        <taxon>Eukaryota</taxon>
        <taxon>Metazoa</taxon>
        <taxon>Chordata</taxon>
        <taxon>Craniata</taxon>
        <taxon>Vertebrata</taxon>
        <taxon>Euteleostomi</taxon>
        <taxon>Actinopterygii</taxon>
        <taxon>Neopterygii</taxon>
        <taxon>Teleostei</taxon>
        <taxon>Ostariophysi</taxon>
        <taxon>Gymnotiformes</taxon>
        <taxon>Gymnotoidei</taxon>
        <taxon>Gymnotidae</taxon>
        <taxon>Electrophorus</taxon>
    </lineage>
</organism>
<dbReference type="InterPro" id="IPR050488">
    <property type="entry name" value="Ig_Fc_receptor"/>
</dbReference>